<sequence>MQAIHQPLIPETGIRHSLFLEHFTPSTIYPYPQPAWVRRYGLSSSDDPDGPRIKITGNLIVAGGSELRVFEVREEPVLLGEQNGQDSGEQLGGQNERIQDDQQMDADIGDDEGFRNMATSGVTEKAQGNRTRLQLHLVYQTTLHGSVTGLAGIRTMSSLEDGLDRLLISFRDAKLALLEWSRGEVATVSLHTYERCPQVMYGDVDAHRPLLRTDPNNKLAALSLPSNALAMLPIVQDLMDTEAAEAAYGKDVPYMPSFVLPLEDMSTSLCNVKDFLFLPGFNNPTIAFLYEPKPTWTGRLQSHKDTYHVEIRTLDVLSKAYASLSSISGLPSDCQYMLACATSIGGVIVVTSTAIIHVDQSGRRVATSVNGWYDMITALPADRSEEERRVELDGSGAVWMDDKNLLLSLRGGNTMQIRLELEGRAVHKLSLLGHNVGNITSLADIIKIGSRGVFVASAVGDSELYQIELEQYKVEAAEQLDSKSENDLDMDLDEDLYGESTIKQDINGARPEETATRALLRRDHTLPGFGYVVDACLGMDRSEVNEVIPELAMLHGGDSISRVDLCRPGLGLKRRRKLADTIECAGLWCVRSPGIRPYAPTGAAFQTSGLFLSAESDSTELLALQSEENGFELVKKFPGTTVAAGPMFGGTSFIRVSPQNMTLVSQGGEVQQTHCEIEDGDLLNSASILEPYVAVRTNAGRVSVFHGEASTMELKQLYRPPDGESLEDALAVCVISDESGVFRTFDPSTGKQTEPKSAKSQMTNAKSGNRMQLTSEQLARLQEAKPSISTTIENDLEATVGINRGSHWLCAVTKTGRLEIRTLPELGLVFASDGILDASMALLDDALDKEDAPMHAVGVNNEEADEEDLVQGIAFATLGRNGTKPHLMVVHNNDQLAIYEATPRFTLENLGTDMSRRSLAVRFRKVLTKVGSRGRLPRRLIPLSMPDLSGVFVTGSSPFWILADTTTSVKTLPHGAPVRHLCDLAPGGPASRASFLVADAEGLHALILPSSLDIKPPLTTERVQAERSYTHLVHDVRSSCYIGASALTVPYQLYSDECVVIEDPDAPNHTPPTIERSTLELFDPHTWAVVDGHEFEENEIVLCVESMLLGDRTRNDKFLVVGTSVNRGEDMSGRGKTYVFEVVQVVAAVDRPDRADWGLRLICEEEAKEPVTAIAGMGSYLIAAEGQKTFVKAFEREERLVPVAFLDVNVYATSIKTLKNLVLIGDMVKSVWFCVFQESPYKLDVIARDFQDASIVSVDFLSAEGGTSFVATDTSGNMRVLEWDPEQAGSVEGGDRLLRRTEYHCGAVITKTLTVARRRPNEDKSATQSQIALANEFGGLSTLIPSKAARFKRLQLLQGQLTRSVQHVAGLNPKAYRNVYNPLVPRQPTKTILDGQLLSTYINLPISRQRELAEPIGTNRETVLNDLVDLSGFGAFF</sequence>
<dbReference type="Pfam" id="PF03178">
    <property type="entry name" value="CPSF_A"/>
    <property type="match status" value="1"/>
</dbReference>
<dbReference type="GO" id="GO:0003676">
    <property type="term" value="F:nucleic acid binding"/>
    <property type="evidence" value="ECO:0007669"/>
    <property type="project" value="InterPro"/>
</dbReference>
<accession>A0A8K0NST7</accession>
<dbReference type="GO" id="GO:0005634">
    <property type="term" value="C:nucleus"/>
    <property type="evidence" value="ECO:0007669"/>
    <property type="project" value="UniProtKB-SubCell"/>
</dbReference>
<evidence type="ECO:0000256" key="3">
    <source>
        <dbReference type="SAM" id="MobiDB-lite"/>
    </source>
</evidence>
<dbReference type="EMBL" id="JABELV010000017">
    <property type="protein sequence ID" value="KAG7566968.1"/>
    <property type="molecule type" value="Genomic_DNA"/>
</dbReference>
<evidence type="ECO:0000256" key="1">
    <source>
        <dbReference type="ARBA" id="ARBA00004123"/>
    </source>
</evidence>
<evidence type="ECO:0000259" key="4">
    <source>
        <dbReference type="Pfam" id="PF03178"/>
    </source>
</evidence>
<comment type="subcellular location">
    <subcellularLocation>
        <location evidence="1">Nucleus</location>
    </subcellularLocation>
</comment>
<evidence type="ECO:0000259" key="6">
    <source>
        <dbReference type="Pfam" id="PF23726"/>
    </source>
</evidence>
<name>A0A8K0NST7_9TREE</name>
<dbReference type="InterPro" id="IPR004871">
    <property type="entry name" value="RSE1/DDB1/CPSF1_C"/>
</dbReference>
<dbReference type="InterPro" id="IPR015943">
    <property type="entry name" value="WD40/YVTN_repeat-like_dom_sf"/>
</dbReference>
<dbReference type="PANTHER" id="PTHR10644">
    <property type="entry name" value="DNA REPAIR/RNA PROCESSING CPSF FAMILY"/>
    <property type="match status" value="1"/>
</dbReference>
<feature type="compositionally biased region" description="Polar residues" evidence="3">
    <location>
        <begin position="758"/>
        <end position="771"/>
    </location>
</feature>
<evidence type="ECO:0000256" key="2">
    <source>
        <dbReference type="ARBA" id="ARBA00023242"/>
    </source>
</evidence>
<feature type="domain" description="RSE1/DDB1/CPSF1 C-terminal" evidence="4">
    <location>
        <begin position="1076"/>
        <end position="1402"/>
    </location>
</feature>
<feature type="region of interest" description="Disordered" evidence="3">
    <location>
        <begin position="744"/>
        <end position="771"/>
    </location>
</feature>
<dbReference type="InterPro" id="IPR058543">
    <property type="entry name" value="Beta-prop_RSE1/DDB1/CPSF1_2nd"/>
</dbReference>
<protein>
    <submittedName>
        <fullName evidence="7">Uncharacterized protein</fullName>
    </submittedName>
</protein>
<feature type="domain" description="RSE1/DDB1/CPSF1 second beta-propeller" evidence="6">
    <location>
        <begin position="610"/>
        <end position="984"/>
    </location>
</feature>
<evidence type="ECO:0000313" key="7">
    <source>
        <dbReference type="EMBL" id="KAG7566968.1"/>
    </source>
</evidence>
<keyword evidence="8" id="KW-1185">Reference proteome</keyword>
<dbReference type="Pfam" id="PF23726">
    <property type="entry name" value="Beta-prop_RSE1_2nd"/>
    <property type="match status" value="1"/>
</dbReference>
<dbReference type="InterPro" id="IPR050358">
    <property type="entry name" value="RSE1/DDB1/CFT1"/>
</dbReference>
<gene>
    <name evidence="7" type="ORF">FFLO_01227</name>
</gene>
<evidence type="ECO:0000259" key="5">
    <source>
        <dbReference type="Pfam" id="PF10433"/>
    </source>
</evidence>
<comment type="caution">
    <text evidence="7">The sequence shown here is derived from an EMBL/GenBank/DDBJ whole genome shotgun (WGS) entry which is preliminary data.</text>
</comment>
<dbReference type="Proteomes" id="UP000812966">
    <property type="component" value="Unassembled WGS sequence"/>
</dbReference>
<feature type="domain" description="RSE1/DDB1/CPSF1 first beta-propeller" evidence="5">
    <location>
        <begin position="134"/>
        <end position="471"/>
    </location>
</feature>
<dbReference type="InterPro" id="IPR018846">
    <property type="entry name" value="Beta-prop_RSE1/DDB1/CPSF1_1st"/>
</dbReference>
<organism evidence="7 8">
    <name type="scientific">Filobasidium floriforme</name>
    <dbReference type="NCBI Taxonomy" id="5210"/>
    <lineage>
        <taxon>Eukaryota</taxon>
        <taxon>Fungi</taxon>
        <taxon>Dikarya</taxon>
        <taxon>Basidiomycota</taxon>
        <taxon>Agaricomycotina</taxon>
        <taxon>Tremellomycetes</taxon>
        <taxon>Filobasidiales</taxon>
        <taxon>Filobasidiaceae</taxon>
        <taxon>Filobasidium</taxon>
    </lineage>
</organism>
<reference evidence="7" key="1">
    <citation type="submission" date="2020-04" db="EMBL/GenBank/DDBJ databases">
        <title>Analysis of mating type loci in Filobasidium floriforme.</title>
        <authorList>
            <person name="Nowrousian M."/>
        </authorList>
    </citation>
    <scope>NUCLEOTIDE SEQUENCE</scope>
    <source>
        <strain evidence="7">CBS 6242</strain>
    </source>
</reference>
<proteinExistence type="predicted"/>
<evidence type="ECO:0000313" key="8">
    <source>
        <dbReference type="Proteomes" id="UP000812966"/>
    </source>
</evidence>
<dbReference type="Pfam" id="PF10433">
    <property type="entry name" value="Beta-prop_RSE1_1st"/>
    <property type="match status" value="1"/>
</dbReference>
<dbReference type="Gene3D" id="2.130.10.10">
    <property type="entry name" value="YVTN repeat-like/Quinoprotein amine dehydrogenase"/>
    <property type="match status" value="2"/>
</dbReference>
<keyword evidence="2" id="KW-0539">Nucleus</keyword>